<reference evidence="6" key="3">
    <citation type="submission" date="2023-05" db="EMBL/GenBank/DDBJ databases">
        <authorList>
            <person name="Smith C.H."/>
        </authorList>
    </citation>
    <scope>NUCLEOTIDE SEQUENCE</scope>
    <source>
        <strain evidence="6">CHS0354</strain>
        <tissue evidence="6">Mantle</tissue>
    </source>
</reference>
<evidence type="ECO:0000256" key="2">
    <source>
        <dbReference type="ARBA" id="ARBA00010701"/>
    </source>
</evidence>
<dbReference type="InterPro" id="IPR000734">
    <property type="entry name" value="TAG_lipase"/>
</dbReference>
<dbReference type="GO" id="GO:0016042">
    <property type="term" value="P:lipid catabolic process"/>
    <property type="evidence" value="ECO:0007669"/>
    <property type="project" value="TreeGrafter"/>
</dbReference>
<dbReference type="EMBL" id="JAEAOA010001243">
    <property type="protein sequence ID" value="KAK3594253.1"/>
    <property type="molecule type" value="Genomic_DNA"/>
</dbReference>
<feature type="domain" description="Lipase" evidence="5">
    <location>
        <begin position="21"/>
        <end position="112"/>
    </location>
</feature>
<dbReference type="Pfam" id="PF00151">
    <property type="entry name" value="Lipase"/>
    <property type="match status" value="1"/>
</dbReference>
<comment type="caution">
    <text evidence="6">The sequence shown here is derived from an EMBL/GenBank/DDBJ whole genome shotgun (WGS) entry which is preliminary data.</text>
</comment>
<evidence type="ECO:0000256" key="4">
    <source>
        <dbReference type="RuleBase" id="RU004262"/>
    </source>
</evidence>
<evidence type="ECO:0000256" key="3">
    <source>
        <dbReference type="ARBA" id="ARBA00022525"/>
    </source>
</evidence>
<evidence type="ECO:0000313" key="7">
    <source>
        <dbReference type="Proteomes" id="UP001195483"/>
    </source>
</evidence>
<evidence type="ECO:0000256" key="1">
    <source>
        <dbReference type="ARBA" id="ARBA00004613"/>
    </source>
</evidence>
<dbReference type="GO" id="GO:0016298">
    <property type="term" value="F:lipase activity"/>
    <property type="evidence" value="ECO:0007669"/>
    <property type="project" value="InterPro"/>
</dbReference>
<evidence type="ECO:0000313" key="6">
    <source>
        <dbReference type="EMBL" id="KAK3594253.1"/>
    </source>
</evidence>
<keyword evidence="3" id="KW-0964">Secreted</keyword>
<dbReference type="Proteomes" id="UP001195483">
    <property type="component" value="Unassembled WGS sequence"/>
</dbReference>
<dbReference type="AlphaFoldDB" id="A0AAE0VXI2"/>
<dbReference type="InterPro" id="IPR013818">
    <property type="entry name" value="Lipase"/>
</dbReference>
<protein>
    <recommendedName>
        <fullName evidence="5">Lipase domain-containing protein</fullName>
    </recommendedName>
</protein>
<proteinExistence type="inferred from homology"/>
<reference evidence="6" key="1">
    <citation type="journal article" date="2021" name="Genome Biol. Evol.">
        <title>A High-Quality Reference Genome for a Parasitic Bivalve with Doubly Uniparental Inheritance (Bivalvia: Unionida).</title>
        <authorList>
            <person name="Smith C.H."/>
        </authorList>
    </citation>
    <scope>NUCLEOTIDE SEQUENCE</scope>
    <source>
        <strain evidence="6">CHS0354</strain>
    </source>
</reference>
<name>A0AAE0VXI2_9BIVA</name>
<evidence type="ECO:0000259" key="5">
    <source>
        <dbReference type="Pfam" id="PF00151"/>
    </source>
</evidence>
<dbReference type="SUPFAM" id="SSF53474">
    <property type="entry name" value="alpha/beta-Hydrolases"/>
    <property type="match status" value="1"/>
</dbReference>
<dbReference type="Gene3D" id="3.40.50.1820">
    <property type="entry name" value="alpha/beta hydrolase"/>
    <property type="match status" value="1"/>
</dbReference>
<keyword evidence="7" id="KW-1185">Reference proteome</keyword>
<organism evidence="6 7">
    <name type="scientific">Potamilus streckersoni</name>
    <dbReference type="NCBI Taxonomy" id="2493646"/>
    <lineage>
        <taxon>Eukaryota</taxon>
        <taxon>Metazoa</taxon>
        <taxon>Spiralia</taxon>
        <taxon>Lophotrochozoa</taxon>
        <taxon>Mollusca</taxon>
        <taxon>Bivalvia</taxon>
        <taxon>Autobranchia</taxon>
        <taxon>Heteroconchia</taxon>
        <taxon>Palaeoheterodonta</taxon>
        <taxon>Unionida</taxon>
        <taxon>Unionoidea</taxon>
        <taxon>Unionidae</taxon>
        <taxon>Ambleminae</taxon>
        <taxon>Lampsilini</taxon>
        <taxon>Potamilus</taxon>
    </lineage>
</organism>
<dbReference type="PANTHER" id="PTHR11610">
    <property type="entry name" value="LIPASE"/>
    <property type="match status" value="1"/>
</dbReference>
<dbReference type="InterPro" id="IPR029058">
    <property type="entry name" value="AB_hydrolase_fold"/>
</dbReference>
<gene>
    <name evidence="6" type="ORF">CHS0354_020435</name>
</gene>
<accession>A0AAE0VXI2</accession>
<comment type="subcellular location">
    <subcellularLocation>
        <location evidence="1">Secreted</location>
    </subcellularLocation>
</comment>
<comment type="similarity">
    <text evidence="2 4">Belongs to the AB hydrolase superfamily. Lipase family.</text>
</comment>
<reference evidence="6" key="2">
    <citation type="journal article" date="2021" name="Genome Biol. Evol.">
        <title>Developing a high-quality reference genome for a parasitic bivalve with doubly uniparental inheritance (Bivalvia: Unionida).</title>
        <authorList>
            <person name="Smith C.H."/>
        </authorList>
    </citation>
    <scope>NUCLEOTIDE SEQUENCE</scope>
    <source>
        <strain evidence="6">CHS0354</strain>
        <tissue evidence="6">Mantle</tissue>
    </source>
</reference>
<sequence>MTNAFNLIKGKIFSFIRGSYNICYNHIGCFERKKPYDNALHYLPQSPSKIGLKYKLFTRQNPEKPELLEANMNAVLKSNFNKTLRTKFIIHGYQHSYTALWDIKMKDEILKRAS</sequence>
<dbReference type="GO" id="GO:0005615">
    <property type="term" value="C:extracellular space"/>
    <property type="evidence" value="ECO:0007669"/>
    <property type="project" value="TreeGrafter"/>
</dbReference>